<evidence type="ECO:0000313" key="4">
    <source>
        <dbReference type="Proteomes" id="UP000199041"/>
    </source>
</evidence>
<evidence type="ECO:0000256" key="1">
    <source>
        <dbReference type="ARBA" id="ARBA00022630"/>
    </source>
</evidence>
<protein>
    <submittedName>
        <fullName evidence="3">Thioredoxin reductase (NADPH)</fullName>
    </submittedName>
</protein>
<dbReference type="NCBIfam" id="TIGR04018">
    <property type="entry name" value="Bthiol_YpdA"/>
    <property type="match status" value="1"/>
</dbReference>
<dbReference type="InterPro" id="IPR023856">
    <property type="entry name" value="Bdr"/>
</dbReference>
<name>A0A1H4CZJ5_9BACT</name>
<evidence type="ECO:0000256" key="2">
    <source>
        <dbReference type="ARBA" id="ARBA00023002"/>
    </source>
</evidence>
<dbReference type="AlphaFoldDB" id="A0A1H4CZJ5"/>
<dbReference type="InterPro" id="IPR050097">
    <property type="entry name" value="Ferredoxin-NADP_redctase_2"/>
</dbReference>
<dbReference type="SUPFAM" id="SSF51905">
    <property type="entry name" value="FAD/NAD(P)-binding domain"/>
    <property type="match status" value="1"/>
</dbReference>
<dbReference type="PRINTS" id="PR00411">
    <property type="entry name" value="PNDRDTASEI"/>
</dbReference>
<keyword evidence="2" id="KW-0560">Oxidoreductase</keyword>
<dbReference type="RefSeq" id="WP_091401446.1">
    <property type="nucleotide sequence ID" value="NZ_FNQY01000040.1"/>
</dbReference>
<dbReference type="Proteomes" id="UP000199041">
    <property type="component" value="Unassembled WGS sequence"/>
</dbReference>
<dbReference type="InterPro" id="IPR036188">
    <property type="entry name" value="FAD/NAD-bd_sf"/>
</dbReference>
<dbReference type="PRINTS" id="PR00368">
    <property type="entry name" value="FADPNR"/>
</dbReference>
<dbReference type="Gene3D" id="3.50.50.60">
    <property type="entry name" value="FAD/NAD(P)-binding domain"/>
    <property type="match status" value="1"/>
</dbReference>
<dbReference type="GO" id="GO:0016491">
    <property type="term" value="F:oxidoreductase activity"/>
    <property type="evidence" value="ECO:0007669"/>
    <property type="project" value="UniProtKB-KW"/>
</dbReference>
<keyword evidence="1" id="KW-0285">Flavoprotein</keyword>
<keyword evidence="4" id="KW-1185">Reference proteome</keyword>
<dbReference type="EMBL" id="FNQY01000040">
    <property type="protein sequence ID" value="SEA65676.1"/>
    <property type="molecule type" value="Genomic_DNA"/>
</dbReference>
<organism evidence="3 4">
    <name type="scientific">Arachidicoccus rhizosphaerae</name>
    <dbReference type="NCBI Taxonomy" id="551991"/>
    <lineage>
        <taxon>Bacteria</taxon>
        <taxon>Pseudomonadati</taxon>
        <taxon>Bacteroidota</taxon>
        <taxon>Chitinophagia</taxon>
        <taxon>Chitinophagales</taxon>
        <taxon>Chitinophagaceae</taxon>
        <taxon>Arachidicoccus</taxon>
    </lineage>
</organism>
<sequence>MKTVDILIVGAGPIGLTCGIEAKKAGLDYLIIEKGALVNSLFNYPIFMTFFSTADRLEIGGLPFMCLTPKPGRQEALEYYRQVTQYFDLNVQLYEKVDQITKPDELFLVQTDKGSYQAKKVVIATGFYDVPIYMDIPGEDLPKVHHYYKEAHPYVMEKTLVVGANNSAVDAALEIWRKGGDVTMLIRGTEIGKRVKYWVKPDIENRIAEGSIKAYFESELLEIKEKEVIIKNKEGAIITLPNDYVLAMTGFRPDFDMLGRFGIQIDRENACLPDHNADSMETNVPGLYLAGVVCGGLNTHKWFIENSRIHAEKIVGQIATELKDDSNLEQSKT</sequence>
<proteinExistence type="predicted"/>
<dbReference type="STRING" id="551991.SAMN05192529_1404"/>
<dbReference type="PANTHER" id="PTHR48105">
    <property type="entry name" value="THIOREDOXIN REDUCTASE 1-RELATED-RELATED"/>
    <property type="match status" value="1"/>
</dbReference>
<reference evidence="3 4" key="1">
    <citation type="submission" date="2016-10" db="EMBL/GenBank/DDBJ databases">
        <authorList>
            <person name="de Groot N.N."/>
        </authorList>
    </citation>
    <scope>NUCLEOTIDE SEQUENCE [LARGE SCALE GENOMIC DNA]</scope>
    <source>
        <strain evidence="3 4">Vu-144</strain>
    </source>
</reference>
<gene>
    <name evidence="3" type="ORF">SAMN05192529_1404</name>
</gene>
<accession>A0A1H4CZJ5</accession>
<dbReference type="Pfam" id="PF13738">
    <property type="entry name" value="Pyr_redox_3"/>
    <property type="match status" value="1"/>
</dbReference>
<dbReference type="OrthoDB" id="9778740at2"/>
<evidence type="ECO:0000313" key="3">
    <source>
        <dbReference type="EMBL" id="SEA65676.1"/>
    </source>
</evidence>